<accession>A0AA88SKE3</accession>
<keyword evidence="3" id="KW-1185">Reference proteome</keyword>
<dbReference type="EMBL" id="JAVXUO010000351">
    <property type="protein sequence ID" value="KAK2993070.1"/>
    <property type="molecule type" value="Genomic_DNA"/>
</dbReference>
<name>A0AA88SKE3_9ASTE</name>
<dbReference type="PANTHER" id="PTHR22761:SF7">
    <property type="entry name" value="SNF7 FAMILY PROTEIN"/>
    <property type="match status" value="1"/>
</dbReference>
<feature type="region of interest" description="Disordered" evidence="1">
    <location>
        <begin position="438"/>
        <end position="457"/>
    </location>
</feature>
<protein>
    <recommendedName>
        <fullName evidence="4">Charged multivesicular body protein 7</fullName>
    </recommendedName>
</protein>
<organism evidence="2 3">
    <name type="scientific">Escallonia rubra</name>
    <dbReference type="NCBI Taxonomy" id="112253"/>
    <lineage>
        <taxon>Eukaryota</taxon>
        <taxon>Viridiplantae</taxon>
        <taxon>Streptophyta</taxon>
        <taxon>Embryophyta</taxon>
        <taxon>Tracheophyta</taxon>
        <taxon>Spermatophyta</taxon>
        <taxon>Magnoliopsida</taxon>
        <taxon>eudicotyledons</taxon>
        <taxon>Gunneridae</taxon>
        <taxon>Pentapetalae</taxon>
        <taxon>asterids</taxon>
        <taxon>campanulids</taxon>
        <taxon>Escalloniales</taxon>
        <taxon>Escalloniaceae</taxon>
        <taxon>Escallonia</taxon>
    </lineage>
</organism>
<reference evidence="2" key="1">
    <citation type="submission" date="2022-12" db="EMBL/GenBank/DDBJ databases">
        <title>Draft genome assemblies for two species of Escallonia (Escalloniales).</title>
        <authorList>
            <person name="Chanderbali A."/>
            <person name="Dervinis C."/>
            <person name="Anghel I."/>
            <person name="Soltis D."/>
            <person name="Soltis P."/>
            <person name="Zapata F."/>
        </authorList>
    </citation>
    <scope>NUCLEOTIDE SEQUENCE</scope>
    <source>
        <strain evidence="2">UCBG92.1500</strain>
        <tissue evidence="2">Leaf</tissue>
    </source>
</reference>
<dbReference type="AlphaFoldDB" id="A0AA88SKE3"/>
<dbReference type="GO" id="GO:0005771">
    <property type="term" value="C:multivesicular body"/>
    <property type="evidence" value="ECO:0007669"/>
    <property type="project" value="TreeGrafter"/>
</dbReference>
<gene>
    <name evidence="2" type="ORF">RJ640_025725</name>
</gene>
<dbReference type="GO" id="GO:0009898">
    <property type="term" value="C:cytoplasmic side of plasma membrane"/>
    <property type="evidence" value="ECO:0007669"/>
    <property type="project" value="TreeGrafter"/>
</dbReference>
<dbReference type="InterPro" id="IPR005024">
    <property type="entry name" value="Snf7_fam"/>
</dbReference>
<dbReference type="Pfam" id="PF25880">
    <property type="entry name" value="WHD_CHMP7_1st"/>
    <property type="match status" value="1"/>
</dbReference>
<dbReference type="PANTHER" id="PTHR22761">
    <property type="entry name" value="CHARGED MULTIVESICULAR BODY PROTEIN"/>
    <property type="match status" value="1"/>
</dbReference>
<evidence type="ECO:0000313" key="2">
    <source>
        <dbReference type="EMBL" id="KAK2993070.1"/>
    </source>
</evidence>
<evidence type="ECO:0008006" key="4">
    <source>
        <dbReference type="Google" id="ProtNLM"/>
    </source>
</evidence>
<dbReference type="GO" id="GO:0006900">
    <property type="term" value="P:vesicle budding from membrane"/>
    <property type="evidence" value="ECO:0007669"/>
    <property type="project" value="TreeGrafter"/>
</dbReference>
<evidence type="ECO:0000256" key="1">
    <source>
        <dbReference type="SAM" id="MobiDB-lite"/>
    </source>
</evidence>
<evidence type="ECO:0000313" key="3">
    <source>
        <dbReference type="Proteomes" id="UP001187471"/>
    </source>
</evidence>
<comment type="caution">
    <text evidence="2">The sequence shown here is derived from an EMBL/GenBank/DDBJ whole genome shotgun (WGS) entry which is preliminary data.</text>
</comment>
<proteinExistence type="predicted"/>
<sequence length="457" mass="51481">MTEVAKEEEEVWLVGEIVRKQVQDWDDDVKIVARYKAFSGQRCDWEPKYLFWRDLIIHIARHLRLFIIRPSQVKNFWFNRGGLTPLCLDRVLLEMFNAGEILRRGDLVDPTSGLMSNIVRRVVHLVGFSRSSTPIDLSDDHLILSTLLKEKAAEVIRALSENHWTSSCIITMRKFQEICGGSKEAHAVLSHLSECGKAKYLVIKKKDFIEGVKISLLPRAVSGITSLDLDVLHLIWTEEKLQQQVDVIDQRYETSRKLALASLNSGNKVIALRHARELKMASQSREKCITLLNRVEEVLRVIADAESSKEVSEAIQIGARAIKENNMSVEEVQLCLQELDESIDTQKQVEQALGNLCFIQNPKSTPSYAEFEESDVEDEFKELQLEVRSESIPSPISKIGVDSLAGGETVTSETAESLSRALSNLKLREGVAIESVTQDSLELGRNNRSKASKLEAA</sequence>
<dbReference type="Pfam" id="PF03357">
    <property type="entry name" value="Snf7"/>
    <property type="match status" value="1"/>
</dbReference>
<dbReference type="Proteomes" id="UP001187471">
    <property type="component" value="Unassembled WGS sequence"/>
</dbReference>
<dbReference type="GO" id="GO:0032511">
    <property type="term" value="P:late endosome to vacuole transport via multivesicular body sorting pathway"/>
    <property type="evidence" value="ECO:0007669"/>
    <property type="project" value="TreeGrafter"/>
</dbReference>
<dbReference type="GO" id="GO:0000815">
    <property type="term" value="C:ESCRT III complex"/>
    <property type="evidence" value="ECO:0007669"/>
    <property type="project" value="TreeGrafter"/>
</dbReference>